<dbReference type="AlphaFoldDB" id="C5FDF2"/>
<dbReference type="RefSeq" id="XP_002850710.1">
    <property type="nucleotide sequence ID" value="XM_002850664.1"/>
</dbReference>
<evidence type="ECO:0000259" key="4">
    <source>
        <dbReference type="Pfam" id="PF17168"/>
    </source>
</evidence>
<accession>C5FDF2</accession>
<evidence type="ECO:0000313" key="6">
    <source>
        <dbReference type="Proteomes" id="UP000002035"/>
    </source>
</evidence>
<dbReference type="InterPro" id="IPR052743">
    <property type="entry name" value="Glutaminase_GtaA"/>
</dbReference>
<reference evidence="6" key="1">
    <citation type="journal article" date="2012" name="MBio">
        <title>Comparative genome analysis of Trichophyton rubrum and related dermatophytes reveals candidate genes involved in infection.</title>
        <authorList>
            <person name="Martinez D.A."/>
            <person name="Oliver B.G."/>
            <person name="Graeser Y."/>
            <person name="Goldberg J.M."/>
            <person name="Li W."/>
            <person name="Martinez-Rossi N.M."/>
            <person name="Monod M."/>
            <person name="Shelest E."/>
            <person name="Barton R.C."/>
            <person name="Birch E."/>
            <person name="Brakhage A.A."/>
            <person name="Chen Z."/>
            <person name="Gurr S.J."/>
            <person name="Heiman D."/>
            <person name="Heitman J."/>
            <person name="Kosti I."/>
            <person name="Rossi A."/>
            <person name="Saif S."/>
            <person name="Samalova M."/>
            <person name="Saunders C.W."/>
            <person name="Shea T."/>
            <person name="Summerbell R.C."/>
            <person name="Xu J."/>
            <person name="Young S."/>
            <person name="Zeng Q."/>
            <person name="Birren B.W."/>
            <person name="Cuomo C.A."/>
            <person name="White T.C."/>
        </authorList>
    </citation>
    <scope>NUCLEOTIDE SEQUENCE [LARGE SCALE GENOMIC DNA]</scope>
    <source>
        <strain evidence="6">ATCC MYA-4605 / CBS 113480</strain>
    </source>
</reference>
<dbReference type="STRING" id="554155.C5FDF2"/>
<feature type="domain" description="Glutaminase A central" evidence="3">
    <location>
        <begin position="341"/>
        <end position="460"/>
    </location>
</feature>
<feature type="region of interest" description="Disordered" evidence="1">
    <location>
        <begin position="782"/>
        <end position="843"/>
    </location>
</feature>
<evidence type="ECO:0000256" key="1">
    <source>
        <dbReference type="SAM" id="MobiDB-lite"/>
    </source>
</evidence>
<dbReference type="EMBL" id="DS995701">
    <property type="protein sequence ID" value="EEQ27926.1"/>
    <property type="molecule type" value="Genomic_DNA"/>
</dbReference>
<keyword evidence="6" id="KW-1185">Reference proteome</keyword>
<dbReference type="VEuPathDB" id="FungiDB:MCYG_00814"/>
<dbReference type="Pfam" id="PF17168">
    <property type="entry name" value="DUF5127"/>
    <property type="match status" value="1"/>
</dbReference>
<evidence type="ECO:0000313" key="5">
    <source>
        <dbReference type="EMBL" id="EEQ27926.1"/>
    </source>
</evidence>
<keyword evidence="2" id="KW-0732">Signal</keyword>
<dbReference type="OMA" id="WTGYLVR"/>
<dbReference type="OrthoDB" id="431715at2759"/>
<evidence type="ECO:0000259" key="3">
    <source>
        <dbReference type="Pfam" id="PF16335"/>
    </source>
</evidence>
<protein>
    <submittedName>
        <fullName evidence="5">Glutaminase GtaA</fullName>
    </submittedName>
</protein>
<dbReference type="eggNOG" id="ENOG502QPQS">
    <property type="taxonomic scope" value="Eukaryota"/>
</dbReference>
<dbReference type="PANTHER" id="PTHR31987:SF12">
    <property type="entry name" value="PUTATIVE (AFU_ORTHOLOGUE AFUA_3G10910)-RELATED"/>
    <property type="match status" value="1"/>
</dbReference>
<sequence>MLPWVLLAWAVAYSAVAGASRLTPSVLPLIVRNPYLSTWLADARHEPWSSWPIFWTGQHMGMSLMAHVPSTGNTYPLLGRPHDSLGENNPKNGYNVSYAQFLGSKYDASTTNMTYLIQPEGKHLAGESVKITITFLSPITPTSTLRQAIPAGYVTVRVEGNLNVNIYMDMNGEWVTGDRGSSLVWQMDNIVDTVEEKALYQWQVRRKSEQLFTEIQDRSEWGMLHFLAPQGVRNDERFRTVMDEEPVFAYSKAFNLNGTDDKPNTEVIHDEVTFTIAHTQDPVVQFASARGLTFMKPLWESYFPDVRSLLYFHYFDFDKARTLAHRYSNQLARDAQLSAAEDYVDIVALTARQVLGATSFSGTSDNPLLFLKEISSNGNCQTVDVIFPSFPFFLYTNPRWLAYLLEPLIEHMLSGQYPNNYSMHDLGAHFPNMTGHPDGKDEYMPVEECGNMLIMGLSVVNSLRFPPEMNTTAPWYPGSLGSQAVEPDAGLFPLRDLQTVGGIDKLDGVWGISPEASNLARKWVEKSYRLWRQWTGYLVEFSLEPHNQLSTDDFAGWLALQTNLALKGIVGINAMSEMSNFVGNTEDYKYFKNISDTYITKWEGFGFSRDGTHAKLSYDWYGSWTTLYNMFADALLCFHLDGTEYDTHPRKLDNQEPITPPPDKVGFIPRRVYEKQSKWYANVRQKYGLPLDSRHLYTKSDWEFFAMAVSSPSVRGEILQSVAKWVNETSTDHPLTDLYNTEGDGGYPGPNFFARPVVGGHFAFLALEKACNGKATEGLKFLEGKGKNSPDEGDWGDNDPHDGGSQSPIQDSDGSKVKVGDEDQLPILGMDGSQMTIVSDDED</sequence>
<dbReference type="GeneID" id="9226640"/>
<feature type="domain" description="Glutaminase A central" evidence="3">
    <location>
        <begin position="521"/>
        <end position="640"/>
    </location>
</feature>
<evidence type="ECO:0000256" key="2">
    <source>
        <dbReference type="SAM" id="SignalP"/>
    </source>
</evidence>
<feature type="domain" description="Glutaminase A central" evidence="3">
    <location>
        <begin position="665"/>
        <end position="765"/>
    </location>
</feature>
<feature type="domain" description="Glutaminase A N-terminal" evidence="4">
    <location>
        <begin position="125"/>
        <end position="333"/>
    </location>
</feature>
<gene>
    <name evidence="5" type="ORF">MCYG_00814</name>
</gene>
<dbReference type="HOGENOM" id="CLU_008020_1_0_1"/>
<proteinExistence type="predicted"/>
<dbReference type="InterPro" id="IPR033433">
    <property type="entry name" value="GtaA_N"/>
</dbReference>
<dbReference type="PANTHER" id="PTHR31987">
    <property type="entry name" value="GLUTAMINASE A-RELATED"/>
    <property type="match status" value="1"/>
</dbReference>
<dbReference type="Pfam" id="PF16335">
    <property type="entry name" value="GtaA_6_Hairpin"/>
    <property type="match status" value="3"/>
</dbReference>
<dbReference type="Proteomes" id="UP000002035">
    <property type="component" value="Unassembled WGS sequence"/>
</dbReference>
<feature type="signal peptide" evidence="2">
    <location>
        <begin position="1"/>
        <end position="19"/>
    </location>
</feature>
<dbReference type="InterPro" id="IPR032514">
    <property type="entry name" value="GtaA_central"/>
</dbReference>
<feature type="chain" id="PRO_5002949446" evidence="2">
    <location>
        <begin position="20"/>
        <end position="843"/>
    </location>
</feature>
<organism evidence="5 6">
    <name type="scientific">Arthroderma otae (strain ATCC MYA-4605 / CBS 113480)</name>
    <name type="common">Microsporum canis</name>
    <dbReference type="NCBI Taxonomy" id="554155"/>
    <lineage>
        <taxon>Eukaryota</taxon>
        <taxon>Fungi</taxon>
        <taxon>Dikarya</taxon>
        <taxon>Ascomycota</taxon>
        <taxon>Pezizomycotina</taxon>
        <taxon>Eurotiomycetes</taxon>
        <taxon>Eurotiomycetidae</taxon>
        <taxon>Onygenales</taxon>
        <taxon>Arthrodermataceae</taxon>
        <taxon>Microsporum</taxon>
    </lineage>
</organism>
<name>C5FDF2_ARTOC</name>